<dbReference type="GO" id="GO:0030674">
    <property type="term" value="F:protein-macromolecule adaptor activity"/>
    <property type="evidence" value="ECO:0007669"/>
    <property type="project" value="TreeGrafter"/>
</dbReference>
<dbReference type="Pfam" id="PF00339">
    <property type="entry name" value="Arrestin_N"/>
    <property type="match status" value="1"/>
</dbReference>
<dbReference type="PANTHER" id="PTHR11188">
    <property type="entry name" value="ARRESTIN DOMAIN CONTAINING PROTEIN"/>
    <property type="match status" value="1"/>
</dbReference>
<dbReference type="GO" id="GO:0005886">
    <property type="term" value="C:plasma membrane"/>
    <property type="evidence" value="ECO:0007669"/>
    <property type="project" value="TreeGrafter"/>
</dbReference>
<dbReference type="EMBL" id="LT635757">
    <property type="protein sequence ID" value="SGZ49463.1"/>
    <property type="molecule type" value="Genomic_DNA"/>
</dbReference>
<dbReference type="GO" id="GO:0070086">
    <property type="term" value="P:ubiquitin-dependent endocytosis"/>
    <property type="evidence" value="ECO:0007669"/>
    <property type="project" value="TreeGrafter"/>
</dbReference>
<dbReference type="InterPro" id="IPR014756">
    <property type="entry name" value="Ig_E-set"/>
</dbReference>
<feature type="domain" description="Arrestin C-terminal-like" evidence="2">
    <location>
        <begin position="259"/>
        <end position="402"/>
    </location>
</feature>
<organism evidence="3 4">
    <name type="scientific">Sungouiella intermedia</name>
    <dbReference type="NCBI Taxonomy" id="45354"/>
    <lineage>
        <taxon>Eukaryota</taxon>
        <taxon>Fungi</taxon>
        <taxon>Dikarya</taxon>
        <taxon>Ascomycota</taxon>
        <taxon>Saccharomycotina</taxon>
        <taxon>Pichiomycetes</taxon>
        <taxon>Metschnikowiaceae</taxon>
        <taxon>Sungouiella</taxon>
    </lineage>
</organism>
<evidence type="ECO:0000259" key="2">
    <source>
        <dbReference type="SMART" id="SM01017"/>
    </source>
</evidence>
<dbReference type="GO" id="GO:0031625">
    <property type="term" value="F:ubiquitin protein ligase binding"/>
    <property type="evidence" value="ECO:0007669"/>
    <property type="project" value="TreeGrafter"/>
</dbReference>
<dbReference type="InterPro" id="IPR011022">
    <property type="entry name" value="Arrestin_C-like"/>
</dbReference>
<feature type="compositionally biased region" description="Low complexity" evidence="1">
    <location>
        <begin position="693"/>
        <end position="745"/>
    </location>
</feature>
<name>A0A1L0BCV3_9ASCO</name>
<evidence type="ECO:0000313" key="4">
    <source>
        <dbReference type="Proteomes" id="UP000182334"/>
    </source>
</evidence>
<feature type="region of interest" description="Disordered" evidence="1">
    <location>
        <begin position="689"/>
        <end position="745"/>
    </location>
</feature>
<accession>A0A1L0BCV3</accession>
<dbReference type="GO" id="GO:0005829">
    <property type="term" value="C:cytosol"/>
    <property type="evidence" value="ECO:0007669"/>
    <property type="project" value="TreeGrafter"/>
</dbReference>
<evidence type="ECO:0000256" key="1">
    <source>
        <dbReference type="SAM" id="MobiDB-lite"/>
    </source>
</evidence>
<feature type="region of interest" description="Disordered" evidence="1">
    <location>
        <begin position="154"/>
        <end position="176"/>
    </location>
</feature>
<dbReference type="PANTHER" id="PTHR11188:SF17">
    <property type="entry name" value="FI21816P1"/>
    <property type="match status" value="1"/>
</dbReference>
<gene>
    <name evidence="3" type="ORF">SAMEA4029010_CIC11G00000003449</name>
</gene>
<dbReference type="Gene3D" id="2.60.40.640">
    <property type="match status" value="1"/>
</dbReference>
<dbReference type="Pfam" id="PF02752">
    <property type="entry name" value="Arrestin_C"/>
    <property type="match status" value="1"/>
</dbReference>
<protein>
    <submittedName>
        <fullName evidence="3">CIC11C00000003449</fullName>
    </submittedName>
</protein>
<dbReference type="AlphaFoldDB" id="A0A1L0BCV3"/>
<keyword evidence="4" id="KW-1185">Reference proteome</keyword>
<dbReference type="InterPro" id="IPR011021">
    <property type="entry name" value="Arrestin-like_N"/>
</dbReference>
<dbReference type="SUPFAM" id="SSF81296">
    <property type="entry name" value="E set domains"/>
    <property type="match status" value="1"/>
</dbReference>
<dbReference type="OrthoDB" id="2333384at2759"/>
<dbReference type="SMART" id="SM01017">
    <property type="entry name" value="Arrestin_C"/>
    <property type="match status" value="1"/>
</dbReference>
<sequence length="745" mass="81011">MAKTKSSLKLTSLFDIRLKNLEHDVLVLKGNENDAGSSFLNGNILLSVTEPINIKKISLRLYGTIRLKYGDINPIKGGAPKPSRFEKKIYEHQWDSNEISKYMNNMYENSVGASGTTSPPHEGSRLPLAMAKSSSMKGSTTSLKNLGLSFRSKSSTSLSQHGSSTNLAHSSSTSSLNPKNGHVLVLGNYEFPFSAILPGNMPESVEGLPGASVVYKIEATIDRGKFHNTMVTKRHVRVVRTLTTDSVELSETVAVDNTWPKKVEYSLSVPSKAIAIGSGVPISFMLVPLLKGLRLGNIKIQLVELYSFVGYIPPAHTSERIVVEKSLPAPKEDDPHYQIDRWEVTSFLKVPPSLSKCTQDCDILTHIKVRHKLKFVIGLVNPDGHTSELRASLPVQLFISPFVTVRARADDEDIDSASVDRDIHGDEEEEVLFEADPSNLAATGMSHAESQESGVLHSNNHSYSSFTGLVAPPVYEQHVYDQLWSDVTPIDSPSTSGSATPRSIASGRGNDVLQFSMSSIDTAKLTENLRQLSIQRQLQENLESGRNSSAASVLRDRAVFNLNGDEAEGDYFSKGRPVPNRQGTLTPGGSHMAYIPATPGIMSPPLHLSRAGSETDLTQTDMSRVPSYNEAMKSSVDDTLSPTYIPPQPGSGINIEEVNRRFEEHASRSPPANNLSRNRLFLSRGSSSFNLKNMSRSSSNNSSPSNSRSVSGNNLSSLSGDNGGLSSKRSTTRTTGSATFSMTPM</sequence>
<dbReference type="InterPro" id="IPR050357">
    <property type="entry name" value="Arrestin_domain-protein"/>
</dbReference>
<evidence type="ECO:0000313" key="3">
    <source>
        <dbReference type="EMBL" id="SGZ49463.1"/>
    </source>
</evidence>
<dbReference type="STRING" id="45354.A0A1L0BCV3"/>
<dbReference type="InterPro" id="IPR014752">
    <property type="entry name" value="Arrestin-like_C"/>
</dbReference>
<reference evidence="3 4" key="1">
    <citation type="submission" date="2016-10" db="EMBL/GenBank/DDBJ databases">
        <authorList>
            <person name="de Groot N.N."/>
        </authorList>
    </citation>
    <scope>NUCLEOTIDE SEQUENCE [LARGE SCALE GENOMIC DNA]</scope>
    <source>
        <strain evidence="3 4">CBS 141442</strain>
    </source>
</reference>
<dbReference type="Proteomes" id="UP000182334">
    <property type="component" value="Chromosome II"/>
</dbReference>
<proteinExistence type="predicted"/>